<evidence type="ECO:0000313" key="2">
    <source>
        <dbReference type="EMBL" id="KAG2179427.1"/>
    </source>
</evidence>
<dbReference type="AlphaFoldDB" id="A0A8H7PSF0"/>
<evidence type="ECO:0000256" key="1">
    <source>
        <dbReference type="SAM" id="MobiDB-lite"/>
    </source>
</evidence>
<feature type="compositionally biased region" description="Low complexity" evidence="1">
    <location>
        <begin position="303"/>
        <end position="322"/>
    </location>
</feature>
<protein>
    <submittedName>
        <fullName evidence="2">Uncharacterized protein</fullName>
    </submittedName>
</protein>
<accession>A0A8H7PSF0</accession>
<feature type="region of interest" description="Disordered" evidence="1">
    <location>
        <begin position="81"/>
        <end position="232"/>
    </location>
</feature>
<reference evidence="2" key="1">
    <citation type="submission" date="2020-12" db="EMBL/GenBank/DDBJ databases">
        <title>Metabolic potential, ecology and presence of endohyphal bacteria is reflected in genomic diversity of Mucoromycotina.</title>
        <authorList>
            <person name="Muszewska A."/>
            <person name="Okrasinska A."/>
            <person name="Steczkiewicz K."/>
            <person name="Drgas O."/>
            <person name="Orlowska M."/>
            <person name="Perlinska-Lenart U."/>
            <person name="Aleksandrzak-Piekarczyk T."/>
            <person name="Szatraj K."/>
            <person name="Zielenkiewicz U."/>
            <person name="Pilsyk S."/>
            <person name="Malc E."/>
            <person name="Mieczkowski P."/>
            <person name="Kruszewska J.S."/>
            <person name="Biernat P."/>
            <person name="Pawlowska J."/>
        </authorList>
    </citation>
    <scope>NUCLEOTIDE SEQUENCE</scope>
    <source>
        <strain evidence="2">WA0000051536</strain>
    </source>
</reference>
<feature type="compositionally biased region" description="Polar residues" evidence="1">
    <location>
        <begin position="29"/>
        <end position="38"/>
    </location>
</feature>
<feature type="compositionally biased region" description="Basic residues" evidence="1">
    <location>
        <begin position="216"/>
        <end position="227"/>
    </location>
</feature>
<proteinExistence type="predicted"/>
<dbReference type="OrthoDB" id="2290708at2759"/>
<feature type="compositionally biased region" description="Basic and acidic residues" evidence="1">
    <location>
        <begin position="176"/>
        <end position="187"/>
    </location>
</feature>
<name>A0A8H7PSF0_9FUNG</name>
<organism evidence="2 3">
    <name type="scientific">Umbelopsis vinacea</name>
    <dbReference type="NCBI Taxonomy" id="44442"/>
    <lineage>
        <taxon>Eukaryota</taxon>
        <taxon>Fungi</taxon>
        <taxon>Fungi incertae sedis</taxon>
        <taxon>Mucoromycota</taxon>
        <taxon>Mucoromycotina</taxon>
        <taxon>Umbelopsidomycetes</taxon>
        <taxon>Umbelopsidales</taxon>
        <taxon>Umbelopsidaceae</taxon>
        <taxon>Umbelopsis</taxon>
    </lineage>
</organism>
<feature type="region of interest" description="Disordered" evidence="1">
    <location>
        <begin position="28"/>
        <end position="67"/>
    </location>
</feature>
<feature type="region of interest" description="Disordered" evidence="1">
    <location>
        <begin position="251"/>
        <end position="354"/>
    </location>
</feature>
<evidence type="ECO:0000313" key="3">
    <source>
        <dbReference type="Proteomes" id="UP000612746"/>
    </source>
</evidence>
<sequence length="354" mass="40681">MDTFTTSSSYADDSRQADAIEAGSILISLANSHTPDNQQEVKHHRASPPTAPHSNDHELPIATTSCYTLPSSPGFPPYLYNDITFASDDRSTQPDSPPLRPMHRRRSSIEDQKAPVQYHSSPPIAYKRSLESEDHAMSIKRSSITRETRDYTMPPRYSSDYDRHTGNPALPNGKPMYRDTVDDPYRSRKDHKLNNADAYRYDHMSNNSQQRQQPPSHHHSSIHHSRKTSISSSLPQKYYAMIKHQLANDDPAAPYERSYHTQPYSPTPKFDRPTMYYNAPPRKQSQQYSRPNHHAPSERRRSSMSYSHYPPHESSSQPPSHYRPADMYQPPPQQQLMTQPLTAYLRDRNTGVPR</sequence>
<feature type="compositionally biased region" description="Basic and acidic residues" evidence="1">
    <location>
        <begin position="345"/>
        <end position="354"/>
    </location>
</feature>
<keyword evidence="3" id="KW-1185">Reference proteome</keyword>
<dbReference type="Proteomes" id="UP000612746">
    <property type="component" value="Unassembled WGS sequence"/>
</dbReference>
<feature type="compositionally biased region" description="Basic and acidic residues" evidence="1">
    <location>
        <begin position="128"/>
        <end position="137"/>
    </location>
</feature>
<feature type="compositionally biased region" description="Low complexity" evidence="1">
    <location>
        <begin position="205"/>
        <end position="215"/>
    </location>
</feature>
<comment type="caution">
    <text evidence="2">The sequence shown here is derived from an EMBL/GenBank/DDBJ whole genome shotgun (WGS) entry which is preliminary data.</text>
</comment>
<dbReference type="EMBL" id="JAEPRA010000010">
    <property type="protein sequence ID" value="KAG2179427.1"/>
    <property type="molecule type" value="Genomic_DNA"/>
</dbReference>
<gene>
    <name evidence="2" type="ORF">INT44_006273</name>
</gene>